<evidence type="ECO:0000256" key="8">
    <source>
        <dbReference type="ARBA" id="ARBA00023136"/>
    </source>
</evidence>
<evidence type="ECO:0000256" key="2">
    <source>
        <dbReference type="ARBA" id="ARBA00007783"/>
    </source>
</evidence>
<dbReference type="AlphaFoldDB" id="G2J9X2"/>
<dbReference type="GO" id="GO:0015920">
    <property type="term" value="P:lipopolysaccharide transport"/>
    <property type="evidence" value="ECO:0007669"/>
    <property type="project" value="TreeGrafter"/>
</dbReference>
<dbReference type="Pfam" id="PF01061">
    <property type="entry name" value="ABC2_membrane"/>
    <property type="match status" value="1"/>
</dbReference>
<dbReference type="eggNOG" id="COG1682">
    <property type="taxonomic scope" value="Bacteria"/>
</dbReference>
<dbReference type="STRING" id="1070319.CAGGBEG34_260017"/>
<evidence type="ECO:0000313" key="12">
    <source>
        <dbReference type="Proteomes" id="UP000054051"/>
    </source>
</evidence>
<feature type="transmembrane region" description="Helical" evidence="9">
    <location>
        <begin position="40"/>
        <end position="61"/>
    </location>
</feature>
<reference evidence="11 12" key="1">
    <citation type="submission" date="2011-08" db="EMBL/GenBank/DDBJ databases">
        <title>The genome of the obligate endobacterium of an arbuscular mycorrhizal fungus reveals an interphylum network of nutritional interactions.</title>
        <authorList>
            <person name="Ghignone S."/>
            <person name="Salvioli A."/>
            <person name="Anca I."/>
            <person name="Lumini E."/>
            <person name="Ortu G."/>
            <person name="Petiti L."/>
            <person name="Cruveiller S."/>
            <person name="Bianciotto V."/>
            <person name="Piffanelli P."/>
            <person name="Lanfranco L."/>
            <person name="Bonfante P."/>
        </authorList>
    </citation>
    <scope>NUCLEOTIDE SEQUENCE [LARGE SCALE GENOMIC DNA]</scope>
    <source>
        <strain evidence="11 12">BEG34</strain>
    </source>
</reference>
<evidence type="ECO:0000256" key="4">
    <source>
        <dbReference type="ARBA" id="ARBA00022475"/>
    </source>
</evidence>
<evidence type="ECO:0000256" key="7">
    <source>
        <dbReference type="ARBA" id="ARBA00023047"/>
    </source>
</evidence>
<comment type="subcellular location">
    <subcellularLocation>
        <location evidence="1">Cell membrane</location>
        <topology evidence="1">Multi-pass membrane protein</topology>
    </subcellularLocation>
</comment>
<dbReference type="PANTHER" id="PTHR30413:SF10">
    <property type="entry name" value="CAPSULE POLYSACCHARIDE EXPORT INNER-MEMBRANE PROTEIN CTRC"/>
    <property type="match status" value="1"/>
</dbReference>
<keyword evidence="3" id="KW-0813">Transport</keyword>
<keyword evidence="7" id="KW-0762">Sugar transport</keyword>
<keyword evidence="5 9" id="KW-0812">Transmembrane</keyword>
<evidence type="ECO:0000256" key="9">
    <source>
        <dbReference type="SAM" id="Phobius"/>
    </source>
</evidence>
<dbReference type="RefSeq" id="WP_006682751.1">
    <property type="nucleotide sequence ID" value="NZ_CAFB01000043.1"/>
</dbReference>
<comment type="similarity">
    <text evidence="2">Belongs to the ABC-2 integral membrane protein family.</text>
</comment>
<evidence type="ECO:0000256" key="5">
    <source>
        <dbReference type="ARBA" id="ARBA00022692"/>
    </source>
</evidence>
<evidence type="ECO:0000313" key="11">
    <source>
        <dbReference type="EMBL" id="CCD29569.1"/>
    </source>
</evidence>
<keyword evidence="8 9" id="KW-0472">Membrane</keyword>
<evidence type="ECO:0000256" key="3">
    <source>
        <dbReference type="ARBA" id="ARBA00022448"/>
    </source>
</evidence>
<sequence>MNSFLFAVHDIRESFSHTQLWLWTGLQDIKLRYRRSALGPWWLTISTGILVAAMGILYAGIFKHTISDYLPNFAVSYIFWIFFSGQINESATAFTQFENILKQTRIPLLSCVLRILTRHVIILLHNALIILIAFMIFGFKFSLNLIYFLPAFFIFLLFLLSISVAVGILCTRYRDMVQLISSMLQILFFLSPILWKTEILEHGAQSLIVRINPIFYLMETVRRPLFGLTITFDLWNGALLCTAISILTSAFLFLKYRARITYWL</sequence>
<dbReference type="OrthoDB" id="9796017at2"/>
<keyword evidence="7" id="KW-0625">Polysaccharide transport</keyword>
<evidence type="ECO:0000256" key="1">
    <source>
        <dbReference type="ARBA" id="ARBA00004651"/>
    </source>
</evidence>
<feature type="transmembrane region" description="Helical" evidence="9">
    <location>
        <begin position="145"/>
        <end position="169"/>
    </location>
</feature>
<keyword evidence="6 9" id="KW-1133">Transmembrane helix</keyword>
<dbReference type="InterPro" id="IPR013525">
    <property type="entry name" value="ABC2_TM"/>
</dbReference>
<accession>G2J9X2</accession>
<dbReference type="Proteomes" id="UP000054051">
    <property type="component" value="Unassembled WGS sequence"/>
</dbReference>
<organism evidence="11 12">
    <name type="scientific">Candidatus Glomeribacter gigasporarum BEG34</name>
    <dbReference type="NCBI Taxonomy" id="1070319"/>
    <lineage>
        <taxon>Bacteria</taxon>
        <taxon>Pseudomonadati</taxon>
        <taxon>Pseudomonadota</taxon>
        <taxon>Betaproteobacteria</taxon>
        <taxon>Burkholderiales</taxon>
        <taxon>Burkholderiaceae</taxon>
        <taxon>Candidatus Glomeribacter</taxon>
    </lineage>
</organism>
<gene>
    <name evidence="11" type="ORF">CAGGBEG34_260017</name>
</gene>
<feature type="transmembrane region" description="Helical" evidence="9">
    <location>
        <begin position="73"/>
        <end position="94"/>
    </location>
</feature>
<feature type="transmembrane region" description="Helical" evidence="9">
    <location>
        <begin position="234"/>
        <end position="254"/>
    </location>
</feature>
<feature type="transmembrane region" description="Helical" evidence="9">
    <location>
        <begin position="176"/>
        <end position="195"/>
    </location>
</feature>
<dbReference type="EMBL" id="CAFB01000043">
    <property type="protein sequence ID" value="CCD29569.1"/>
    <property type="molecule type" value="Genomic_DNA"/>
</dbReference>
<dbReference type="GO" id="GO:0140359">
    <property type="term" value="F:ABC-type transporter activity"/>
    <property type="evidence" value="ECO:0007669"/>
    <property type="project" value="InterPro"/>
</dbReference>
<protein>
    <submittedName>
        <fullName evidence="11">ABC-type polysaccharide/polyol phosphate export system, permease component</fullName>
    </submittedName>
</protein>
<dbReference type="GO" id="GO:0015774">
    <property type="term" value="P:polysaccharide transport"/>
    <property type="evidence" value="ECO:0007669"/>
    <property type="project" value="UniProtKB-KW"/>
</dbReference>
<evidence type="ECO:0000256" key="6">
    <source>
        <dbReference type="ARBA" id="ARBA00022989"/>
    </source>
</evidence>
<evidence type="ECO:0000259" key="10">
    <source>
        <dbReference type="Pfam" id="PF01061"/>
    </source>
</evidence>
<feature type="transmembrane region" description="Helical" evidence="9">
    <location>
        <begin position="115"/>
        <end position="139"/>
    </location>
</feature>
<dbReference type="PANTHER" id="PTHR30413">
    <property type="entry name" value="INNER MEMBRANE TRANSPORT PERMEASE"/>
    <property type="match status" value="1"/>
</dbReference>
<keyword evidence="4" id="KW-1003">Cell membrane</keyword>
<proteinExistence type="inferred from homology"/>
<comment type="caution">
    <text evidence="11">The sequence shown here is derived from an EMBL/GenBank/DDBJ whole genome shotgun (WGS) entry which is preliminary data.</text>
</comment>
<name>G2J9X2_9BURK</name>
<keyword evidence="12" id="KW-1185">Reference proteome</keyword>
<dbReference type="GO" id="GO:0005886">
    <property type="term" value="C:plasma membrane"/>
    <property type="evidence" value="ECO:0007669"/>
    <property type="project" value="UniProtKB-SubCell"/>
</dbReference>
<feature type="domain" description="ABC-2 type transporter transmembrane" evidence="10">
    <location>
        <begin position="27"/>
        <end position="223"/>
    </location>
</feature>